<evidence type="ECO:0000313" key="2">
    <source>
        <dbReference type="EMBL" id="PIN07569.1"/>
    </source>
</evidence>
<gene>
    <name evidence="2" type="ORF">CDL12_19867</name>
</gene>
<name>A0A2G9GQM3_9LAMI</name>
<dbReference type="OrthoDB" id="1746852at2759"/>
<sequence length="394" mass="45217">MEYIRRFTEAALEVLTAHKEVLANAFVKRLWDGPFFSNLVKKLVDDFDELLARAEKYINLEEAIKIKRAESNDKRKDKKKEGSVQKKTRMEGQERSPPFMQCMDNFTPLKSNAFCRFHNEYGHDTDEYMHSRNEFERLIQKGMLKEFIAKEDHSNRKTQDRRKEHVQEPINLPRRGTIQMIFGNPTNGDSNRAWRNRTRVGDNKSPIIQFGLEDSTGLDSPYQDALVIMTNITNYDIARVFINCDSSVDILFLKAFKQMDLRPVKMEAVQISLVGFLEESVHLIGQIALPLSLGHGEEVKTRMVRFLIVDALSAYNTILGRLMLNLFQAIPSTYHMKIKYLVGGRVGEVRGDRVGEVRGDRVAAKKCYVEAVRVSNKHRGAQPDGGMESQLKEG</sequence>
<dbReference type="STRING" id="429701.A0A2G9GQM3"/>
<dbReference type="PANTHER" id="PTHR33240">
    <property type="entry name" value="OS08G0508500 PROTEIN"/>
    <property type="match status" value="1"/>
</dbReference>
<reference evidence="3" key="1">
    <citation type="journal article" date="2018" name="Gigascience">
        <title>Genome assembly of the Pink Ipe (Handroanthus impetiginosus, Bignoniaceae), a highly valued, ecologically keystone Neotropical timber forest tree.</title>
        <authorList>
            <person name="Silva-Junior O.B."/>
            <person name="Grattapaglia D."/>
            <person name="Novaes E."/>
            <person name="Collevatti R.G."/>
        </authorList>
    </citation>
    <scope>NUCLEOTIDE SEQUENCE [LARGE SCALE GENOMIC DNA]</scope>
    <source>
        <strain evidence="3">cv. UFG-1</strain>
    </source>
</reference>
<feature type="compositionally biased region" description="Basic and acidic residues" evidence="1">
    <location>
        <begin position="71"/>
        <end position="94"/>
    </location>
</feature>
<evidence type="ECO:0000256" key="1">
    <source>
        <dbReference type="SAM" id="MobiDB-lite"/>
    </source>
</evidence>
<protein>
    <submittedName>
        <fullName evidence="2">Uncharacterized protein</fullName>
    </submittedName>
</protein>
<dbReference type="AlphaFoldDB" id="A0A2G9GQM3"/>
<organism evidence="2 3">
    <name type="scientific">Handroanthus impetiginosus</name>
    <dbReference type="NCBI Taxonomy" id="429701"/>
    <lineage>
        <taxon>Eukaryota</taxon>
        <taxon>Viridiplantae</taxon>
        <taxon>Streptophyta</taxon>
        <taxon>Embryophyta</taxon>
        <taxon>Tracheophyta</taxon>
        <taxon>Spermatophyta</taxon>
        <taxon>Magnoliopsida</taxon>
        <taxon>eudicotyledons</taxon>
        <taxon>Gunneridae</taxon>
        <taxon>Pentapetalae</taxon>
        <taxon>asterids</taxon>
        <taxon>lamiids</taxon>
        <taxon>Lamiales</taxon>
        <taxon>Bignoniaceae</taxon>
        <taxon>Crescentiina</taxon>
        <taxon>Tabebuia alliance</taxon>
        <taxon>Handroanthus</taxon>
    </lineage>
</organism>
<evidence type="ECO:0000313" key="3">
    <source>
        <dbReference type="Proteomes" id="UP000231279"/>
    </source>
</evidence>
<comment type="caution">
    <text evidence="2">The sequence shown here is derived from an EMBL/GenBank/DDBJ whole genome shotgun (WGS) entry which is preliminary data.</text>
</comment>
<dbReference type="Proteomes" id="UP000231279">
    <property type="component" value="Unassembled WGS sequence"/>
</dbReference>
<proteinExistence type="predicted"/>
<feature type="region of interest" description="Disordered" evidence="1">
    <location>
        <begin position="71"/>
        <end position="100"/>
    </location>
</feature>
<keyword evidence="3" id="KW-1185">Reference proteome</keyword>
<dbReference type="EMBL" id="NKXS01004055">
    <property type="protein sequence ID" value="PIN07569.1"/>
    <property type="molecule type" value="Genomic_DNA"/>
</dbReference>
<accession>A0A2G9GQM3</accession>
<dbReference type="PANTHER" id="PTHR33240:SF15">
    <property type="entry name" value="GAG-PRO-LIKE PROTEIN"/>
    <property type="match status" value="1"/>
</dbReference>